<dbReference type="SUPFAM" id="SSF109854">
    <property type="entry name" value="DinB/YfiT-like putative metalloenzymes"/>
    <property type="match status" value="1"/>
</dbReference>
<gene>
    <name evidence="1" type="ORF">CH357_08050</name>
</gene>
<sequence>MSDISIYEITVTQVIKNLEHLKRFIDKGKSFAESKKIDIDVLLNSRLAPDQYNFIRQIQLACDTAKLGAARLTGKQFQTHEDKEKTLSEVIERIDSVIGILKGLKPEDYKEASESKISLPRWEGKSLTGKEYALHHMIPNFFFHIVTAYDILRHNGVELGKKDYLGDFPFKA</sequence>
<proteinExistence type="predicted"/>
<evidence type="ECO:0008006" key="3">
    <source>
        <dbReference type="Google" id="ProtNLM"/>
    </source>
</evidence>
<dbReference type="InterPro" id="IPR018531">
    <property type="entry name" value="DUF1993"/>
</dbReference>
<accession>A0A2M9XFM3</accession>
<evidence type="ECO:0000313" key="2">
    <source>
        <dbReference type="Proteomes" id="UP000232196"/>
    </source>
</evidence>
<dbReference type="InterPro" id="IPR034660">
    <property type="entry name" value="DinB/YfiT-like"/>
</dbReference>
<dbReference type="Proteomes" id="UP000232196">
    <property type="component" value="Unassembled WGS sequence"/>
</dbReference>
<keyword evidence="2" id="KW-1185">Reference proteome</keyword>
<dbReference type="PANTHER" id="PTHR36922">
    <property type="entry name" value="BLL2446 PROTEIN"/>
    <property type="match status" value="1"/>
</dbReference>
<dbReference type="OrthoDB" id="338237at2"/>
<dbReference type="PANTHER" id="PTHR36922:SF1">
    <property type="entry name" value="DUF1993 DOMAIN-CONTAINING PROTEIN"/>
    <property type="match status" value="1"/>
</dbReference>
<protein>
    <recommendedName>
        <fullName evidence="3">DUF1993 domain-containing protein</fullName>
    </recommendedName>
</protein>
<organism evidence="1 2">
    <name type="scientific">Leptospira hartskeerlii</name>
    <dbReference type="NCBI Taxonomy" id="2023177"/>
    <lineage>
        <taxon>Bacteria</taxon>
        <taxon>Pseudomonadati</taxon>
        <taxon>Spirochaetota</taxon>
        <taxon>Spirochaetia</taxon>
        <taxon>Leptospirales</taxon>
        <taxon>Leptospiraceae</taxon>
        <taxon>Leptospira</taxon>
    </lineage>
</organism>
<comment type="caution">
    <text evidence="1">The sequence shown here is derived from an EMBL/GenBank/DDBJ whole genome shotgun (WGS) entry which is preliminary data.</text>
</comment>
<reference evidence="1 2" key="1">
    <citation type="submission" date="2017-07" db="EMBL/GenBank/DDBJ databases">
        <title>Leptospira spp. isolated from tropical soils.</title>
        <authorList>
            <person name="Thibeaux R."/>
            <person name="Iraola G."/>
            <person name="Ferres I."/>
            <person name="Bierque E."/>
            <person name="Girault D."/>
            <person name="Soupe-Gilbert M.-E."/>
            <person name="Picardeau M."/>
            <person name="Goarant C."/>
        </authorList>
    </citation>
    <scope>NUCLEOTIDE SEQUENCE [LARGE SCALE GENOMIC DNA]</scope>
    <source>
        <strain evidence="1 2">MCA1-C-A1</strain>
    </source>
</reference>
<dbReference type="Pfam" id="PF09351">
    <property type="entry name" value="DUF1993"/>
    <property type="match status" value="1"/>
</dbReference>
<dbReference type="AlphaFoldDB" id="A0A2M9XFM3"/>
<name>A0A2M9XFM3_9LEPT</name>
<dbReference type="RefSeq" id="WP_100706221.1">
    <property type="nucleotide sequence ID" value="NZ_NPDL01000003.1"/>
</dbReference>
<dbReference type="EMBL" id="NPDN01000003">
    <property type="protein sequence ID" value="PJZ26434.1"/>
    <property type="molecule type" value="Genomic_DNA"/>
</dbReference>
<dbReference type="Gene3D" id="1.20.120.450">
    <property type="entry name" value="dinb family like domain"/>
    <property type="match status" value="1"/>
</dbReference>
<evidence type="ECO:0000313" key="1">
    <source>
        <dbReference type="EMBL" id="PJZ26434.1"/>
    </source>
</evidence>